<evidence type="ECO:0000313" key="3">
    <source>
        <dbReference type="Proteomes" id="UP000827721"/>
    </source>
</evidence>
<proteinExistence type="predicted"/>
<keyword evidence="1" id="KW-0812">Transmembrane</keyword>
<accession>A0ABQ8IK35</accession>
<sequence length="148" mass="17133">MASSLSLIGKSLSPTKMARKKRFFFEPLWLKDIAAKDVICNEWDSFLDALSSSSINHLSVLEAELKSLQSQHELYWPQCSRVNWLHTGDRNTKFFHSKATARYRRNVISYLFTHDGSVVKDMDCILMLFILILLNFSPLIILRLLILL</sequence>
<keyword evidence="1" id="KW-1133">Transmembrane helix</keyword>
<comment type="caution">
    <text evidence="2">The sequence shown here is derived from an EMBL/GenBank/DDBJ whole genome shotgun (WGS) entry which is preliminary data.</text>
</comment>
<gene>
    <name evidence="2" type="ORF">JRO89_XS01G0192500</name>
</gene>
<keyword evidence="1" id="KW-0472">Membrane</keyword>
<dbReference type="Proteomes" id="UP000827721">
    <property type="component" value="Unassembled WGS sequence"/>
</dbReference>
<protein>
    <submittedName>
        <fullName evidence="2">Uncharacterized protein</fullName>
    </submittedName>
</protein>
<keyword evidence="3" id="KW-1185">Reference proteome</keyword>
<dbReference type="EMBL" id="JAFEMO010000001">
    <property type="protein sequence ID" value="KAH7577018.1"/>
    <property type="molecule type" value="Genomic_DNA"/>
</dbReference>
<reference evidence="2 3" key="1">
    <citation type="submission" date="2021-02" db="EMBL/GenBank/DDBJ databases">
        <title>Plant Genome Project.</title>
        <authorList>
            <person name="Zhang R.-G."/>
        </authorList>
    </citation>
    <scope>NUCLEOTIDE SEQUENCE [LARGE SCALE GENOMIC DNA]</scope>
    <source>
        <tissue evidence="2">Leaves</tissue>
    </source>
</reference>
<name>A0ABQ8IK35_9ROSI</name>
<organism evidence="2 3">
    <name type="scientific">Xanthoceras sorbifolium</name>
    <dbReference type="NCBI Taxonomy" id="99658"/>
    <lineage>
        <taxon>Eukaryota</taxon>
        <taxon>Viridiplantae</taxon>
        <taxon>Streptophyta</taxon>
        <taxon>Embryophyta</taxon>
        <taxon>Tracheophyta</taxon>
        <taxon>Spermatophyta</taxon>
        <taxon>Magnoliopsida</taxon>
        <taxon>eudicotyledons</taxon>
        <taxon>Gunneridae</taxon>
        <taxon>Pentapetalae</taxon>
        <taxon>rosids</taxon>
        <taxon>malvids</taxon>
        <taxon>Sapindales</taxon>
        <taxon>Sapindaceae</taxon>
        <taxon>Xanthoceroideae</taxon>
        <taxon>Xanthoceras</taxon>
    </lineage>
</organism>
<evidence type="ECO:0000313" key="2">
    <source>
        <dbReference type="EMBL" id="KAH7577018.1"/>
    </source>
</evidence>
<evidence type="ECO:0000256" key="1">
    <source>
        <dbReference type="SAM" id="Phobius"/>
    </source>
</evidence>
<feature type="transmembrane region" description="Helical" evidence="1">
    <location>
        <begin position="124"/>
        <end position="146"/>
    </location>
</feature>